<reference evidence="1" key="1">
    <citation type="journal article" date="2021" name="Nat. Commun.">
        <title>Genetic determinants of endophytism in the Arabidopsis root mycobiome.</title>
        <authorList>
            <person name="Mesny F."/>
            <person name="Miyauchi S."/>
            <person name="Thiergart T."/>
            <person name="Pickel B."/>
            <person name="Atanasova L."/>
            <person name="Karlsson M."/>
            <person name="Huettel B."/>
            <person name="Barry K.W."/>
            <person name="Haridas S."/>
            <person name="Chen C."/>
            <person name="Bauer D."/>
            <person name="Andreopoulos W."/>
            <person name="Pangilinan J."/>
            <person name="LaButti K."/>
            <person name="Riley R."/>
            <person name="Lipzen A."/>
            <person name="Clum A."/>
            <person name="Drula E."/>
            <person name="Henrissat B."/>
            <person name="Kohler A."/>
            <person name="Grigoriev I.V."/>
            <person name="Martin F.M."/>
            <person name="Hacquard S."/>
        </authorList>
    </citation>
    <scope>NUCLEOTIDE SEQUENCE</scope>
    <source>
        <strain evidence="1">MPI-SDFR-AT-0117</strain>
    </source>
</reference>
<protein>
    <recommendedName>
        <fullName evidence="3">F-box domain-containing protein</fullName>
    </recommendedName>
</protein>
<keyword evidence="2" id="KW-1185">Reference proteome</keyword>
<dbReference type="InterPro" id="IPR032675">
    <property type="entry name" value="LRR_dom_sf"/>
</dbReference>
<dbReference type="EMBL" id="JAGSXJ010000003">
    <property type="protein sequence ID" value="KAH6694117.1"/>
    <property type="molecule type" value="Genomic_DNA"/>
</dbReference>
<sequence>MAPSRLLDLPMETLMMIIEELCLHCLSAGNISEHSWRAVHAIRQEALAALALTSKLLNTLVTPHLYHEPTGDWTLLMRTLVERPDLMPHVKSLQIEEGAPNFQCLEKTADGYIIMDALNAKIEERDEGAFGDYEEEDDIDSWGEGTGDDINTVEFLISLCPNMAHLDIALDYCGPRFTMIGDRGLPDLKDLTLGFMDTESGWDMSLISRLPGLAPNLSSLHCRAISGPADFSDKFENLTTLDLYMCNIETGVLGPILRAMPRLEILAFVAGDACISFEPHLSMREMQDVLTLHAPGLKSLLVDLEIGNHESVVESSDLWTSLNGLTKLEHLNFDYRCIFPYHEQQPITIVNGQPAVLPSPAPGRNLFVDLLPPSIQTVRFDHGPVVGGGGADGPSYSESVDVLLPALEYLSSVAAERFPSLRWFEITNAYRLKGDMDAIQSVMEAGGIQFVAGVQSNHGYMPCADENTYRARYV</sequence>
<comment type="caution">
    <text evidence="1">The sequence shown here is derived from an EMBL/GenBank/DDBJ whole genome shotgun (WGS) entry which is preliminary data.</text>
</comment>
<gene>
    <name evidence="1" type="ORF">F5X68DRAFT_200290</name>
</gene>
<accession>A0A9P9AEC2</accession>
<evidence type="ECO:0008006" key="3">
    <source>
        <dbReference type="Google" id="ProtNLM"/>
    </source>
</evidence>
<dbReference type="Gene3D" id="3.80.10.10">
    <property type="entry name" value="Ribonuclease Inhibitor"/>
    <property type="match status" value="1"/>
</dbReference>
<organism evidence="1 2">
    <name type="scientific">Plectosphaerella plurivora</name>
    <dbReference type="NCBI Taxonomy" id="936078"/>
    <lineage>
        <taxon>Eukaryota</taxon>
        <taxon>Fungi</taxon>
        <taxon>Dikarya</taxon>
        <taxon>Ascomycota</taxon>
        <taxon>Pezizomycotina</taxon>
        <taxon>Sordariomycetes</taxon>
        <taxon>Hypocreomycetidae</taxon>
        <taxon>Glomerellales</taxon>
        <taxon>Plectosphaerellaceae</taxon>
        <taxon>Plectosphaerella</taxon>
    </lineage>
</organism>
<dbReference type="Proteomes" id="UP000770015">
    <property type="component" value="Unassembled WGS sequence"/>
</dbReference>
<evidence type="ECO:0000313" key="2">
    <source>
        <dbReference type="Proteomes" id="UP000770015"/>
    </source>
</evidence>
<dbReference type="SUPFAM" id="SSF52047">
    <property type="entry name" value="RNI-like"/>
    <property type="match status" value="1"/>
</dbReference>
<evidence type="ECO:0000313" key="1">
    <source>
        <dbReference type="EMBL" id="KAH6694117.1"/>
    </source>
</evidence>
<name>A0A9P9AEC2_9PEZI</name>
<proteinExistence type="predicted"/>
<dbReference type="AlphaFoldDB" id="A0A9P9AEC2"/>
<dbReference type="OrthoDB" id="2520703at2759"/>